<protein>
    <recommendedName>
        <fullName evidence="2">Gfo/Idh/MocA-like oxidoreductase N-terminal domain-containing protein</fullName>
    </recommendedName>
</protein>
<reference evidence="1" key="1">
    <citation type="submission" date="2018-05" db="EMBL/GenBank/DDBJ databases">
        <authorList>
            <person name="Lanie J.A."/>
            <person name="Ng W.-L."/>
            <person name="Kazmierczak K.M."/>
            <person name="Andrzejewski T.M."/>
            <person name="Davidsen T.M."/>
            <person name="Wayne K.J."/>
            <person name="Tettelin H."/>
            <person name="Glass J.I."/>
            <person name="Rusch D."/>
            <person name="Podicherti R."/>
            <person name="Tsui H.-C.T."/>
            <person name="Winkler M.E."/>
        </authorList>
    </citation>
    <scope>NUCLEOTIDE SEQUENCE</scope>
</reference>
<accession>A0A383C8J3</accession>
<sequence>MKKILVVGCGKWGKILIKKLRLISKINSILNSKVNYRSINTKDVDWVFILTPDKLHYGMVKFFLKK</sequence>
<feature type="non-terminal residue" evidence="1">
    <location>
        <position position="66"/>
    </location>
</feature>
<dbReference type="AlphaFoldDB" id="A0A383C8J3"/>
<organism evidence="1">
    <name type="scientific">marine metagenome</name>
    <dbReference type="NCBI Taxonomy" id="408172"/>
    <lineage>
        <taxon>unclassified sequences</taxon>
        <taxon>metagenomes</taxon>
        <taxon>ecological metagenomes</taxon>
    </lineage>
</organism>
<dbReference type="InterPro" id="IPR036291">
    <property type="entry name" value="NAD(P)-bd_dom_sf"/>
</dbReference>
<gene>
    <name evidence="1" type="ORF">METZ01_LOCUS481204</name>
</gene>
<dbReference type="SUPFAM" id="SSF51735">
    <property type="entry name" value="NAD(P)-binding Rossmann-fold domains"/>
    <property type="match status" value="1"/>
</dbReference>
<evidence type="ECO:0008006" key="2">
    <source>
        <dbReference type="Google" id="ProtNLM"/>
    </source>
</evidence>
<name>A0A383C8J3_9ZZZZ</name>
<evidence type="ECO:0000313" key="1">
    <source>
        <dbReference type="EMBL" id="SVE28350.1"/>
    </source>
</evidence>
<proteinExistence type="predicted"/>
<dbReference type="EMBL" id="UINC01206634">
    <property type="protein sequence ID" value="SVE28350.1"/>
    <property type="molecule type" value="Genomic_DNA"/>
</dbReference>